<dbReference type="Pfam" id="PF00392">
    <property type="entry name" value="GntR"/>
    <property type="match status" value="1"/>
</dbReference>
<dbReference type="PANTHER" id="PTHR44846">
    <property type="entry name" value="MANNOSYL-D-GLYCERATE TRANSPORT/METABOLISM SYSTEM REPRESSOR MNGR-RELATED"/>
    <property type="match status" value="1"/>
</dbReference>
<feature type="domain" description="HTH gntR-type" evidence="4">
    <location>
        <begin position="88"/>
        <end position="154"/>
    </location>
</feature>
<dbReference type="Gene3D" id="1.10.10.10">
    <property type="entry name" value="Winged helix-like DNA-binding domain superfamily/Winged helix DNA-binding domain"/>
    <property type="match status" value="1"/>
</dbReference>
<comment type="caution">
    <text evidence="5">The sequence shown here is derived from an EMBL/GenBank/DDBJ whole genome shotgun (WGS) entry which is preliminary data.</text>
</comment>
<organism evidence="5 6">
    <name type="scientific">Mycolicibacterium lutetiense</name>
    <dbReference type="NCBI Taxonomy" id="1641992"/>
    <lineage>
        <taxon>Bacteria</taxon>
        <taxon>Bacillati</taxon>
        <taxon>Actinomycetota</taxon>
        <taxon>Actinomycetes</taxon>
        <taxon>Mycobacteriales</taxon>
        <taxon>Mycobacteriaceae</taxon>
        <taxon>Mycolicibacterium</taxon>
    </lineage>
</organism>
<evidence type="ECO:0000256" key="1">
    <source>
        <dbReference type="ARBA" id="ARBA00023015"/>
    </source>
</evidence>
<dbReference type="EMBL" id="JAGIOP010000002">
    <property type="protein sequence ID" value="MBP2452754.1"/>
    <property type="molecule type" value="Genomic_DNA"/>
</dbReference>
<dbReference type="SMART" id="SM00345">
    <property type="entry name" value="HTH_GNTR"/>
    <property type="match status" value="1"/>
</dbReference>
<dbReference type="InterPro" id="IPR000524">
    <property type="entry name" value="Tscrpt_reg_HTH_GntR"/>
</dbReference>
<dbReference type="Gene3D" id="3.40.1410.10">
    <property type="entry name" value="Chorismate lyase-like"/>
    <property type="match status" value="1"/>
</dbReference>
<gene>
    <name evidence="5" type="ORF">JOF57_002667</name>
</gene>
<evidence type="ECO:0000256" key="2">
    <source>
        <dbReference type="ARBA" id="ARBA00023125"/>
    </source>
</evidence>
<dbReference type="InterPro" id="IPR050679">
    <property type="entry name" value="Bact_HTH_transcr_reg"/>
</dbReference>
<dbReference type="Proteomes" id="UP000694460">
    <property type="component" value="Unassembled WGS sequence"/>
</dbReference>
<protein>
    <submittedName>
        <fullName evidence="5">GntR family transcriptional regulator</fullName>
    </submittedName>
</protein>
<dbReference type="SUPFAM" id="SSF64288">
    <property type="entry name" value="Chorismate lyase-like"/>
    <property type="match status" value="1"/>
</dbReference>
<keyword evidence="6" id="KW-1185">Reference proteome</keyword>
<keyword evidence="2" id="KW-0238">DNA-binding</keyword>
<dbReference type="Pfam" id="PF07702">
    <property type="entry name" value="UTRA"/>
    <property type="match status" value="1"/>
</dbReference>
<reference evidence="5 6" key="1">
    <citation type="submission" date="2021-03" db="EMBL/GenBank/DDBJ databases">
        <title>Sequencing the genomes of 1000 actinobacteria strains.</title>
        <authorList>
            <person name="Klenk H.-P."/>
        </authorList>
    </citation>
    <scope>NUCLEOTIDE SEQUENCE [LARGE SCALE GENOMIC DNA]</scope>
    <source>
        <strain evidence="5 6">DSM 46713</strain>
    </source>
</reference>
<evidence type="ECO:0000313" key="5">
    <source>
        <dbReference type="EMBL" id="MBP2452754.1"/>
    </source>
</evidence>
<name>A0ABS4ZVX9_9MYCO</name>
<keyword evidence="3" id="KW-0804">Transcription</keyword>
<proteinExistence type="predicted"/>
<evidence type="ECO:0000313" key="6">
    <source>
        <dbReference type="Proteomes" id="UP000694460"/>
    </source>
</evidence>
<evidence type="ECO:0000256" key="3">
    <source>
        <dbReference type="ARBA" id="ARBA00023163"/>
    </source>
</evidence>
<dbReference type="PRINTS" id="PR00035">
    <property type="entry name" value="HTHGNTR"/>
</dbReference>
<dbReference type="SUPFAM" id="SSF46785">
    <property type="entry name" value="Winged helix' DNA-binding domain"/>
    <property type="match status" value="1"/>
</dbReference>
<dbReference type="InterPro" id="IPR036390">
    <property type="entry name" value="WH_DNA-bd_sf"/>
</dbReference>
<sequence length="321" mass="35216">MWPKLPKFFGDVSIIGICKFLSPPRWRNASPTDGFARYFYVGRRRNPLTCADGEIVALRGPRIAPYVDGVSSQPEAHPAFLPNRRARADQARQVADVLRHQIYDGAYDGALPAEAELAAEFFVSRNTIREALAVLKAEGLIDRGTKVGTHVAARKYDHGLDALVGLRETFKDYGDVRNEVRAVQRLSAPPAVARKLALEPGTQVVFIERLRYLADLPLSLDLTYLAPAIGEQVIGHPLESNDIFALIERVSGRRLGGASLALEAVSADPHSAATLQVPAGSALLMAERLTSLDDGTPVDLEYIRMRGDRITMRGNLIRRDA</sequence>
<dbReference type="InterPro" id="IPR011663">
    <property type="entry name" value="UTRA"/>
</dbReference>
<evidence type="ECO:0000259" key="4">
    <source>
        <dbReference type="PROSITE" id="PS50949"/>
    </source>
</evidence>
<dbReference type="SMART" id="SM00866">
    <property type="entry name" value="UTRA"/>
    <property type="match status" value="1"/>
</dbReference>
<dbReference type="PROSITE" id="PS50949">
    <property type="entry name" value="HTH_GNTR"/>
    <property type="match status" value="1"/>
</dbReference>
<dbReference type="InterPro" id="IPR028978">
    <property type="entry name" value="Chorismate_lyase_/UTRA_dom_sf"/>
</dbReference>
<accession>A0ABS4ZVX9</accession>
<keyword evidence="1" id="KW-0805">Transcription regulation</keyword>
<dbReference type="PANTHER" id="PTHR44846:SF17">
    <property type="entry name" value="GNTR-FAMILY TRANSCRIPTIONAL REGULATOR"/>
    <property type="match status" value="1"/>
</dbReference>
<dbReference type="InterPro" id="IPR036388">
    <property type="entry name" value="WH-like_DNA-bd_sf"/>
</dbReference>